<name>A0AAD7NVK6_9AGAR</name>
<dbReference type="EMBL" id="JARJLG010000011">
    <property type="protein sequence ID" value="KAJ7776977.1"/>
    <property type="molecule type" value="Genomic_DNA"/>
</dbReference>
<feature type="domain" description="DUF6589" evidence="2">
    <location>
        <begin position="334"/>
        <end position="814"/>
    </location>
</feature>
<comment type="caution">
    <text evidence="3">The sequence shown here is derived from an EMBL/GenBank/DDBJ whole genome shotgun (WGS) entry which is preliminary data.</text>
</comment>
<dbReference type="InterPro" id="IPR046496">
    <property type="entry name" value="DUF6589"/>
</dbReference>
<feature type="compositionally biased region" description="Acidic residues" evidence="1">
    <location>
        <begin position="989"/>
        <end position="1006"/>
    </location>
</feature>
<feature type="region of interest" description="Disordered" evidence="1">
    <location>
        <begin position="393"/>
        <end position="419"/>
    </location>
</feature>
<dbReference type="AlphaFoldDB" id="A0AAD7NVK6"/>
<accession>A0AAD7NVK6</accession>
<feature type="compositionally biased region" description="Basic and acidic residues" evidence="1">
    <location>
        <begin position="406"/>
        <end position="419"/>
    </location>
</feature>
<feature type="compositionally biased region" description="Basic and acidic residues" evidence="1">
    <location>
        <begin position="649"/>
        <end position="658"/>
    </location>
</feature>
<feature type="region of interest" description="Disordered" evidence="1">
    <location>
        <begin position="984"/>
        <end position="1019"/>
    </location>
</feature>
<reference evidence="3" key="1">
    <citation type="submission" date="2023-03" db="EMBL/GenBank/DDBJ databases">
        <title>Massive genome expansion in bonnet fungi (Mycena s.s.) driven by repeated elements and novel gene families across ecological guilds.</title>
        <authorList>
            <consortium name="Lawrence Berkeley National Laboratory"/>
            <person name="Harder C.B."/>
            <person name="Miyauchi S."/>
            <person name="Viragh M."/>
            <person name="Kuo A."/>
            <person name="Thoen E."/>
            <person name="Andreopoulos B."/>
            <person name="Lu D."/>
            <person name="Skrede I."/>
            <person name="Drula E."/>
            <person name="Henrissat B."/>
            <person name="Morin E."/>
            <person name="Kohler A."/>
            <person name="Barry K."/>
            <person name="LaButti K."/>
            <person name="Morin E."/>
            <person name="Salamov A."/>
            <person name="Lipzen A."/>
            <person name="Mereny Z."/>
            <person name="Hegedus B."/>
            <person name="Baldrian P."/>
            <person name="Stursova M."/>
            <person name="Weitz H."/>
            <person name="Taylor A."/>
            <person name="Grigoriev I.V."/>
            <person name="Nagy L.G."/>
            <person name="Martin F."/>
            <person name="Kauserud H."/>
        </authorList>
    </citation>
    <scope>NUCLEOTIDE SEQUENCE</scope>
    <source>
        <strain evidence="3">CBHHK188m</strain>
    </source>
</reference>
<feature type="compositionally biased region" description="Low complexity" evidence="1">
    <location>
        <begin position="893"/>
        <end position="906"/>
    </location>
</feature>
<feature type="compositionally biased region" description="Low complexity" evidence="1">
    <location>
        <begin position="918"/>
        <end position="936"/>
    </location>
</feature>
<feature type="region of interest" description="Disordered" evidence="1">
    <location>
        <begin position="879"/>
        <end position="956"/>
    </location>
</feature>
<evidence type="ECO:0000256" key="1">
    <source>
        <dbReference type="SAM" id="MobiDB-lite"/>
    </source>
</evidence>
<protein>
    <recommendedName>
        <fullName evidence="2">DUF6589 domain-containing protein</fullName>
    </recommendedName>
</protein>
<gene>
    <name evidence="3" type="ORF">DFH07DRAFT_865690</name>
</gene>
<evidence type="ECO:0000313" key="4">
    <source>
        <dbReference type="Proteomes" id="UP001215280"/>
    </source>
</evidence>
<feature type="region of interest" description="Disordered" evidence="1">
    <location>
        <begin position="585"/>
        <end position="662"/>
    </location>
</feature>
<proteinExistence type="predicted"/>
<dbReference type="Proteomes" id="UP001215280">
    <property type="component" value="Unassembled WGS sequence"/>
</dbReference>
<evidence type="ECO:0000259" key="2">
    <source>
        <dbReference type="Pfam" id="PF20231"/>
    </source>
</evidence>
<sequence>MDVFLKNLEPFDSLGDFMSVLFFNRIHGESDPRGLTHAKVVARFLQGKNTTKMADVLPLMYKHRNSYPSINSRRAHEQDDMFSDAKHPKDIHHARPCMSTWALGLIASEARRSVGEGTRDDPDDPDDHVQLRAKTNGRGKGEVITRQHIGNFSMSSIEAKYKKRHRVPMFLIQHMCAPRVKGVFIVRQRRPYPMIQVTALASFIVSRNRYACGDLAMILGVWHFAVKSHVDVKRVYCRLGSSVSDTTARDALSSITIAGFIKLRAEVQDALERGQTEHCTILDNIQEYCDVYEQGIGRQSQLKVGTAGTNVKLQDCEPGALDAAGYNARVASGRRRELTVESLFHDIDWVHIDGVTNLHWVRKLAEFAPQLEPLRCAIHNLFRNKYAKHRMRAGRPPTKFQPYKANSERETETQGTERADRDFDVQQGIDPDGDSGLLSWVCGDGSSYASILRLSRYNAPLGKFKNKISTPEIWHTGATDLNSVAANHYGLATSSDPSSLSKCSNAAGFKRPSNIKSCDYYPTMRNLRLIWTAHILGCWRLFFGVDNLLQYLDDLATSNRLPTLEALLENASLLTDRYVSQAATEHALDTREATSNEYDNQVPEGSPWVPKRSVAQPDPTTDDEDTMPGLVEIEDPAPPVDAPEEEKEKDEGPKHHQEIPGFTGDRVLRNSEIFMMEFGWWVEMALAVAEGDIGRVWEILKIWIFKFAGSSHQNYMAYLLEVYCFLRYEASKDLNNAVLNNWLVNVEGELGKWLLGDLHQEHYNRWLEDMVQKHGGEFDNKFFREIISPNVHHFLRIKEEITTAFTLKRRGRTHTSPHLRDELHLLLTMFKEQEVHLFRSGRSMGHAAVKQFARGCRRLEAGKLDEWLKKSCLGDILEEINRPPKSPSPSHSPPRSSSSSMRSIPPAASEENSDCRSVDSANSSHSIISILSSADSNEPDDDGEDRTGYKLSSGSYNAAYIDPDTGLMEHDEDVEIDLEELFGGANLEGTEEQIEEEEEPDEEEEGTVYAHSEDEVDSE</sequence>
<keyword evidence="4" id="KW-1185">Reference proteome</keyword>
<dbReference type="Pfam" id="PF20231">
    <property type="entry name" value="DUF6589"/>
    <property type="match status" value="1"/>
</dbReference>
<organism evidence="3 4">
    <name type="scientific">Mycena maculata</name>
    <dbReference type="NCBI Taxonomy" id="230809"/>
    <lineage>
        <taxon>Eukaryota</taxon>
        <taxon>Fungi</taxon>
        <taxon>Dikarya</taxon>
        <taxon>Basidiomycota</taxon>
        <taxon>Agaricomycotina</taxon>
        <taxon>Agaricomycetes</taxon>
        <taxon>Agaricomycetidae</taxon>
        <taxon>Agaricales</taxon>
        <taxon>Marasmiineae</taxon>
        <taxon>Mycenaceae</taxon>
        <taxon>Mycena</taxon>
    </lineage>
</organism>
<feature type="region of interest" description="Disordered" evidence="1">
    <location>
        <begin position="112"/>
        <end position="140"/>
    </location>
</feature>
<evidence type="ECO:0000313" key="3">
    <source>
        <dbReference type="EMBL" id="KAJ7776977.1"/>
    </source>
</evidence>